<gene>
    <name evidence="1" type="ORF">N7460_003197</name>
</gene>
<dbReference type="EMBL" id="JAQJZL010000002">
    <property type="protein sequence ID" value="KAJ6052663.1"/>
    <property type="molecule type" value="Genomic_DNA"/>
</dbReference>
<evidence type="ECO:0000313" key="2">
    <source>
        <dbReference type="Proteomes" id="UP001219568"/>
    </source>
</evidence>
<sequence length="68" mass="7491">MIESGLSESHNAFVTIFMPNSDVAQVPFIDQSEQFGMLDNPVVPDITAPTFSISDPPLPDFDEYVAMQ</sequence>
<name>A0AAD6NDH5_PENCN</name>
<keyword evidence="2" id="KW-1185">Reference proteome</keyword>
<comment type="caution">
    <text evidence="1">The sequence shown here is derived from an EMBL/GenBank/DDBJ whole genome shotgun (WGS) entry which is preliminary data.</text>
</comment>
<accession>A0AAD6NDH5</accession>
<reference evidence="1" key="1">
    <citation type="journal article" date="2023" name="IMA Fungus">
        <title>Comparative genomic study of the Penicillium genus elucidates a diverse pangenome and 15 lateral gene transfer events.</title>
        <authorList>
            <person name="Petersen C."/>
            <person name="Sorensen T."/>
            <person name="Nielsen M.R."/>
            <person name="Sondergaard T.E."/>
            <person name="Sorensen J.L."/>
            <person name="Fitzpatrick D.A."/>
            <person name="Frisvad J.C."/>
            <person name="Nielsen K.L."/>
        </authorList>
    </citation>
    <scope>NUCLEOTIDE SEQUENCE</scope>
    <source>
        <strain evidence="1">IBT 15450</strain>
    </source>
</reference>
<organism evidence="1 2">
    <name type="scientific">Penicillium canescens</name>
    <dbReference type="NCBI Taxonomy" id="5083"/>
    <lineage>
        <taxon>Eukaryota</taxon>
        <taxon>Fungi</taxon>
        <taxon>Dikarya</taxon>
        <taxon>Ascomycota</taxon>
        <taxon>Pezizomycotina</taxon>
        <taxon>Eurotiomycetes</taxon>
        <taxon>Eurotiomycetidae</taxon>
        <taxon>Eurotiales</taxon>
        <taxon>Aspergillaceae</taxon>
        <taxon>Penicillium</taxon>
    </lineage>
</organism>
<proteinExistence type="predicted"/>
<protein>
    <submittedName>
        <fullName evidence="1">Uncharacterized protein</fullName>
    </submittedName>
</protein>
<reference evidence="1" key="2">
    <citation type="submission" date="2023-01" db="EMBL/GenBank/DDBJ databases">
        <authorList>
            <person name="Petersen C."/>
        </authorList>
    </citation>
    <scope>NUCLEOTIDE SEQUENCE</scope>
    <source>
        <strain evidence="1">IBT 15450</strain>
    </source>
</reference>
<evidence type="ECO:0000313" key="1">
    <source>
        <dbReference type="EMBL" id="KAJ6052663.1"/>
    </source>
</evidence>
<dbReference type="Proteomes" id="UP001219568">
    <property type="component" value="Unassembled WGS sequence"/>
</dbReference>
<dbReference type="AlphaFoldDB" id="A0AAD6NDH5"/>